<dbReference type="InterPro" id="IPR002104">
    <property type="entry name" value="Integrase_catalytic"/>
</dbReference>
<evidence type="ECO:0000256" key="1">
    <source>
        <dbReference type="ARBA" id="ARBA00008857"/>
    </source>
</evidence>
<evidence type="ECO:0000313" key="5">
    <source>
        <dbReference type="EMBL" id="CAH6583249.1"/>
    </source>
</evidence>
<dbReference type="InterPro" id="IPR011010">
    <property type="entry name" value="DNA_brk_join_enz"/>
</dbReference>
<sequence>MAGQDQDGLLKKAEMTYGDILFPGPDLKKSMTISGANRFLRRIEASLGIGEFTAHDFRRTLATRLSEEGVAPHVIEKMLGHELVGVLSVYNKHEWIAEQKAAYELYAEKIFWHIRKISG</sequence>
<dbReference type="InterPro" id="IPR050808">
    <property type="entry name" value="Phage_Integrase"/>
</dbReference>
<name>A0AAD1WZD9_CITFR</name>
<dbReference type="GO" id="GO:0015074">
    <property type="term" value="P:DNA integration"/>
    <property type="evidence" value="ECO:0007669"/>
    <property type="project" value="UniProtKB-KW"/>
</dbReference>
<evidence type="ECO:0000256" key="2">
    <source>
        <dbReference type="ARBA" id="ARBA00022908"/>
    </source>
</evidence>
<dbReference type="AlphaFoldDB" id="A0AAD1WZD9"/>
<evidence type="ECO:0000256" key="3">
    <source>
        <dbReference type="ARBA" id="ARBA00023172"/>
    </source>
</evidence>
<dbReference type="PANTHER" id="PTHR30629">
    <property type="entry name" value="PROPHAGE INTEGRASE"/>
    <property type="match status" value="1"/>
</dbReference>
<evidence type="ECO:0000313" key="6">
    <source>
        <dbReference type="Proteomes" id="UP000789647"/>
    </source>
</evidence>
<feature type="domain" description="Tyr recombinase" evidence="4">
    <location>
        <begin position="1"/>
        <end position="104"/>
    </location>
</feature>
<accession>A0AAD1WZD9</accession>
<dbReference type="Gene3D" id="1.10.443.10">
    <property type="entry name" value="Intergrase catalytic core"/>
    <property type="match status" value="1"/>
</dbReference>
<dbReference type="GO" id="GO:0003677">
    <property type="term" value="F:DNA binding"/>
    <property type="evidence" value="ECO:0007669"/>
    <property type="project" value="InterPro"/>
</dbReference>
<dbReference type="PANTHER" id="PTHR30629:SF2">
    <property type="entry name" value="PROPHAGE INTEGRASE INTS-RELATED"/>
    <property type="match status" value="1"/>
</dbReference>
<dbReference type="PROSITE" id="PS51898">
    <property type="entry name" value="TYR_RECOMBINASE"/>
    <property type="match status" value="1"/>
</dbReference>
<keyword evidence="2" id="KW-0229">DNA integration</keyword>
<keyword evidence="3" id="KW-0233">DNA recombination</keyword>
<evidence type="ECO:0000259" key="4">
    <source>
        <dbReference type="PROSITE" id="PS51898"/>
    </source>
</evidence>
<dbReference type="GO" id="GO:0006310">
    <property type="term" value="P:DNA recombination"/>
    <property type="evidence" value="ECO:0007669"/>
    <property type="project" value="UniProtKB-KW"/>
</dbReference>
<dbReference type="EMBL" id="OW995941">
    <property type="protein sequence ID" value="CAH6583249.1"/>
    <property type="molecule type" value="Genomic_DNA"/>
</dbReference>
<proteinExistence type="inferred from homology"/>
<dbReference type="InterPro" id="IPR013762">
    <property type="entry name" value="Integrase-like_cat_sf"/>
</dbReference>
<dbReference type="Pfam" id="PF00589">
    <property type="entry name" value="Phage_integrase"/>
    <property type="match status" value="1"/>
</dbReference>
<gene>
    <name evidence="5" type="ORF">AI2935V1_1989</name>
</gene>
<comment type="similarity">
    <text evidence="1">Belongs to the 'phage' integrase family.</text>
</comment>
<dbReference type="Proteomes" id="UP000789647">
    <property type="component" value="Chromosome"/>
</dbReference>
<protein>
    <recommendedName>
        <fullName evidence="4">Tyr recombinase domain-containing protein</fullName>
    </recommendedName>
</protein>
<organism evidence="5 6">
    <name type="scientific">Citrobacter freundii</name>
    <dbReference type="NCBI Taxonomy" id="546"/>
    <lineage>
        <taxon>Bacteria</taxon>
        <taxon>Pseudomonadati</taxon>
        <taxon>Pseudomonadota</taxon>
        <taxon>Gammaproteobacteria</taxon>
        <taxon>Enterobacterales</taxon>
        <taxon>Enterobacteriaceae</taxon>
        <taxon>Citrobacter</taxon>
        <taxon>Citrobacter freundii complex</taxon>
    </lineage>
</organism>
<dbReference type="SUPFAM" id="SSF56349">
    <property type="entry name" value="DNA breaking-rejoining enzymes"/>
    <property type="match status" value="1"/>
</dbReference>
<reference evidence="5" key="1">
    <citation type="submission" date="2022-05" db="EMBL/GenBank/DDBJ databases">
        <authorList>
            <person name="Alioto T."/>
            <person name="Alioto T."/>
            <person name="Gomez Garrido J."/>
        </authorList>
    </citation>
    <scope>NUCLEOTIDE SEQUENCE</scope>
    <source>
        <strain evidence="5">112</strain>
    </source>
</reference>